<proteinExistence type="predicted"/>
<dbReference type="Gene3D" id="3.40.50.2300">
    <property type="match status" value="1"/>
</dbReference>
<dbReference type="EMBL" id="CAEZYA010000023">
    <property type="protein sequence ID" value="CAB4706374.1"/>
    <property type="molecule type" value="Genomic_DNA"/>
</dbReference>
<dbReference type="AlphaFoldDB" id="A0A6J7N7X4"/>
<dbReference type="EMBL" id="CAFBOQ010000027">
    <property type="protein sequence ID" value="CAB4988458.1"/>
    <property type="molecule type" value="Genomic_DNA"/>
</dbReference>
<evidence type="ECO:0000313" key="3">
    <source>
        <dbReference type="EMBL" id="CAB5051037.1"/>
    </source>
</evidence>
<protein>
    <submittedName>
        <fullName evidence="2">Unannotated protein</fullName>
    </submittedName>
</protein>
<dbReference type="EMBL" id="CAFBQD010000026">
    <property type="protein sequence ID" value="CAB5051037.1"/>
    <property type="molecule type" value="Genomic_DNA"/>
</dbReference>
<organism evidence="2">
    <name type="scientific">freshwater metagenome</name>
    <dbReference type="NCBI Taxonomy" id="449393"/>
    <lineage>
        <taxon>unclassified sequences</taxon>
        <taxon>metagenomes</taxon>
        <taxon>ecological metagenomes</taxon>
    </lineage>
</organism>
<evidence type="ECO:0000313" key="1">
    <source>
        <dbReference type="EMBL" id="CAB4706374.1"/>
    </source>
</evidence>
<accession>A0A6J7N7X4</accession>
<reference evidence="2" key="1">
    <citation type="submission" date="2020-05" db="EMBL/GenBank/DDBJ databases">
        <authorList>
            <person name="Chiriac C."/>
            <person name="Salcher M."/>
            <person name="Ghai R."/>
            <person name="Kavagutti S V."/>
        </authorList>
    </citation>
    <scope>NUCLEOTIDE SEQUENCE</scope>
</reference>
<evidence type="ECO:0000313" key="2">
    <source>
        <dbReference type="EMBL" id="CAB4988458.1"/>
    </source>
</evidence>
<sequence length="133" mass="14119">MPAIISSMLQKYGSKFTYFFGINGAYANGAAPALQSAGISPTGAPFAIAAGDGDSAELNRIRTSKYQLATVAEPLYLQAWQLIDAINSTFAGVKIAKWVAAPGLIDKSNVPKGDIFDPASGYRNVYLKLWGVK</sequence>
<dbReference type="SUPFAM" id="SSF53822">
    <property type="entry name" value="Periplasmic binding protein-like I"/>
    <property type="match status" value="1"/>
</dbReference>
<dbReference type="InterPro" id="IPR028082">
    <property type="entry name" value="Peripla_BP_I"/>
</dbReference>
<name>A0A6J7N7X4_9ZZZZ</name>
<gene>
    <name evidence="1" type="ORF">UFOPK2627_00782</name>
    <name evidence="2" type="ORF">UFOPK3990_00921</name>
    <name evidence="3" type="ORF">UFOPK4245_00968</name>
</gene>